<reference evidence="2" key="1">
    <citation type="submission" date="2015-08" db="EMBL/GenBank/DDBJ databases">
        <authorList>
            <person name="Babu N.S."/>
            <person name="Beckwith C.J."/>
            <person name="Beseler K.G."/>
            <person name="Brison A."/>
            <person name="Carone J.V."/>
            <person name="Caskin T.P."/>
            <person name="Diamond M."/>
            <person name="Durham M.E."/>
            <person name="Foxe J.M."/>
            <person name="Go M."/>
            <person name="Henderson B.A."/>
            <person name="Jones I.B."/>
            <person name="McGettigan J.A."/>
            <person name="Micheletti S.J."/>
            <person name="Nasrallah M.E."/>
            <person name="Ortiz D."/>
            <person name="Piller C.R."/>
            <person name="Privatt S.R."/>
            <person name="Schneider S.L."/>
            <person name="Sharp S."/>
            <person name="Smith T.C."/>
            <person name="Stanton J.D."/>
            <person name="Ullery H.E."/>
            <person name="Wilson R.J."/>
            <person name="Serrano M.G."/>
            <person name="Buck G."/>
            <person name="Lee V."/>
            <person name="Wang Y."/>
            <person name="Carvalho R."/>
            <person name="Voegtly L."/>
            <person name="Shi R."/>
            <person name="Duckworth R."/>
            <person name="Johnson A."/>
            <person name="Loviza R."/>
            <person name="Walstead R."/>
            <person name="Shah Z."/>
            <person name="Kiflezghi M."/>
            <person name="Wade K."/>
            <person name="Ball S.L."/>
            <person name="Bradley K.W."/>
            <person name="Asai D.J."/>
            <person name="Bowman C.A."/>
            <person name="Russell D.A."/>
            <person name="Pope W.H."/>
            <person name="Jacobs-Sera D."/>
            <person name="Hendrix R.W."/>
            <person name="Hatfull G.F."/>
        </authorList>
    </citation>
    <scope>NUCLEOTIDE SEQUENCE</scope>
</reference>
<sequence length="173" mass="18529">MSPIMGRSRRKRSSEPECSDSETEPGTGTECVCAQSPTGRAKRVRFADAPSEISGKYGTSDGHSLDEGRGVVPVRCSDRKWVARITPSEVRQLESELGEEYQASLDRLKRRAGMLSRVQLVSLGLLNQSTSRMAIKADAGEVDAPKPTLPGSSIRLGSLTGSLRGSAPLKNGL</sequence>
<evidence type="ECO:0000313" key="2">
    <source>
        <dbReference type="EMBL" id="JAT77262.1"/>
    </source>
</evidence>
<evidence type="ECO:0000256" key="1">
    <source>
        <dbReference type="SAM" id="MobiDB-lite"/>
    </source>
</evidence>
<proteinExistence type="predicted"/>
<name>A0A1D2ADK6_AUXPR</name>
<dbReference type="EMBL" id="GDKF01001360">
    <property type="protein sequence ID" value="JAT77262.1"/>
    <property type="molecule type" value="Transcribed_RNA"/>
</dbReference>
<organism evidence="2">
    <name type="scientific">Auxenochlorella protothecoides</name>
    <name type="common">Green microalga</name>
    <name type="synonym">Chlorella protothecoides</name>
    <dbReference type="NCBI Taxonomy" id="3075"/>
    <lineage>
        <taxon>Eukaryota</taxon>
        <taxon>Viridiplantae</taxon>
        <taxon>Chlorophyta</taxon>
        <taxon>core chlorophytes</taxon>
        <taxon>Trebouxiophyceae</taxon>
        <taxon>Chlorellales</taxon>
        <taxon>Chlorellaceae</taxon>
        <taxon>Auxenochlorella</taxon>
    </lineage>
</organism>
<protein>
    <submittedName>
        <fullName evidence="2">Uncharacterized protein</fullName>
    </submittedName>
</protein>
<gene>
    <name evidence="2" type="ORF">g.563</name>
</gene>
<feature type="region of interest" description="Disordered" evidence="1">
    <location>
        <begin position="1"/>
        <end position="70"/>
    </location>
</feature>
<dbReference type="AlphaFoldDB" id="A0A1D2ADK6"/>
<accession>A0A1D2ADK6</accession>